<reference evidence="8 9" key="1">
    <citation type="submission" date="2016-04" db="EMBL/GenBank/DDBJ databases">
        <title>The genome of Intoshia linei affirms orthonectids as highly simplified spiralians.</title>
        <authorList>
            <person name="Mikhailov K.V."/>
            <person name="Slusarev G.S."/>
            <person name="Nikitin M.A."/>
            <person name="Logacheva M.D."/>
            <person name="Penin A."/>
            <person name="Aleoshin V."/>
            <person name="Panchin Y.V."/>
        </authorList>
    </citation>
    <scope>NUCLEOTIDE SEQUENCE [LARGE SCALE GENOMIC DNA]</scope>
    <source>
        <strain evidence="8">Intl2013</strain>
        <tissue evidence="8">Whole animal</tissue>
    </source>
</reference>
<dbReference type="GO" id="GO:0005634">
    <property type="term" value="C:nucleus"/>
    <property type="evidence" value="ECO:0007669"/>
    <property type="project" value="UniProtKB-SubCell"/>
</dbReference>
<evidence type="ECO:0000256" key="4">
    <source>
        <dbReference type="ARBA" id="ARBA00023163"/>
    </source>
</evidence>
<evidence type="ECO:0000256" key="5">
    <source>
        <dbReference type="ARBA" id="ARBA00023242"/>
    </source>
</evidence>
<dbReference type="InterPro" id="IPR001699">
    <property type="entry name" value="TF_T-box"/>
</dbReference>
<dbReference type="GO" id="GO:0000981">
    <property type="term" value="F:DNA-binding transcription factor activity, RNA polymerase II-specific"/>
    <property type="evidence" value="ECO:0007669"/>
    <property type="project" value="TreeGrafter"/>
</dbReference>
<dbReference type="AlphaFoldDB" id="A0A177B966"/>
<dbReference type="InterPro" id="IPR008967">
    <property type="entry name" value="p53-like_TF_DNA-bd_sf"/>
</dbReference>
<dbReference type="GO" id="GO:0001708">
    <property type="term" value="P:cell fate specification"/>
    <property type="evidence" value="ECO:0007669"/>
    <property type="project" value="TreeGrafter"/>
</dbReference>
<sequence>MNTNRFTINRFKNEYLKNKNCESNGHDEDANKIMDSSLSLLKYPYLNHLRGFNQNFPQPLPETCNTGMNHPIIKMNYPYSQNIDINMNFSGINTVQSAPQLNFPYNMSRNQFSQFPYFNNNIIQQFNGPYPSIEPNINLANSKMWDKFGEIGNEMIITKAGRRLFPPLKITVANLNPNLKYIIIVDMIPSDNNRYRYVKDKWCVGGKAEPHMSHRVYIHPDSPLTGYNWMKQLISFHKLKLTNHTMDNKGHMILNSMHKYQPRIHIFASSDLYGVDWSHPYTKIFKSTIFIAVTSYQNEQITQLKINNNPFAKGFRETSDKYPRNTADMIISKNLTLNPQNLDPNTEIKNESGEGAVLTTPELESHNGNTLDFYRNPNYFQSQTDDKPTNFDQFPPCKYAKY</sequence>
<dbReference type="PANTHER" id="PTHR11267:SF181">
    <property type="entry name" value="OPTOMOTOR-BLIND PROTEIN"/>
    <property type="match status" value="1"/>
</dbReference>
<dbReference type="InterPro" id="IPR036960">
    <property type="entry name" value="T-box_sf"/>
</dbReference>
<dbReference type="PROSITE" id="PS01264">
    <property type="entry name" value="TBOX_2"/>
    <property type="match status" value="1"/>
</dbReference>
<dbReference type="SMART" id="SM00425">
    <property type="entry name" value="TBOX"/>
    <property type="match status" value="1"/>
</dbReference>
<dbReference type="Proteomes" id="UP000078046">
    <property type="component" value="Unassembled WGS sequence"/>
</dbReference>
<comment type="subcellular location">
    <subcellularLocation>
        <location evidence="1 6">Nucleus</location>
    </subcellularLocation>
</comment>
<dbReference type="GO" id="GO:0045893">
    <property type="term" value="P:positive regulation of DNA-templated transcription"/>
    <property type="evidence" value="ECO:0007669"/>
    <property type="project" value="InterPro"/>
</dbReference>
<keyword evidence="2" id="KW-0805">Transcription regulation</keyword>
<dbReference type="GO" id="GO:0000785">
    <property type="term" value="C:chromatin"/>
    <property type="evidence" value="ECO:0007669"/>
    <property type="project" value="TreeGrafter"/>
</dbReference>
<comment type="caution">
    <text evidence="8">The sequence shown here is derived from an EMBL/GenBank/DDBJ whole genome shotgun (WGS) entry which is preliminary data.</text>
</comment>
<feature type="domain" description="T-box" evidence="7">
    <location>
        <begin position="139"/>
        <end position="317"/>
    </location>
</feature>
<evidence type="ECO:0000256" key="6">
    <source>
        <dbReference type="PROSITE-ProRule" id="PRU00201"/>
    </source>
</evidence>
<proteinExistence type="predicted"/>
<dbReference type="PRINTS" id="PR00937">
    <property type="entry name" value="TBOX"/>
</dbReference>
<evidence type="ECO:0000256" key="1">
    <source>
        <dbReference type="ARBA" id="ARBA00004123"/>
    </source>
</evidence>
<protein>
    <submittedName>
        <fullName evidence="8">T-box transcription factor tbx-8</fullName>
    </submittedName>
</protein>
<keyword evidence="9" id="KW-1185">Reference proteome</keyword>
<dbReference type="PANTHER" id="PTHR11267">
    <property type="entry name" value="T-BOX PROTEIN-RELATED"/>
    <property type="match status" value="1"/>
</dbReference>
<name>A0A177B966_9BILA</name>
<evidence type="ECO:0000259" key="7">
    <source>
        <dbReference type="PROSITE" id="PS50252"/>
    </source>
</evidence>
<dbReference type="GO" id="GO:0000978">
    <property type="term" value="F:RNA polymerase II cis-regulatory region sequence-specific DNA binding"/>
    <property type="evidence" value="ECO:0007669"/>
    <property type="project" value="InterPro"/>
</dbReference>
<dbReference type="FunFam" id="2.60.40.820:FF:000007">
    <property type="entry name" value="T-box transcription factor"/>
    <property type="match status" value="1"/>
</dbReference>
<evidence type="ECO:0000256" key="2">
    <source>
        <dbReference type="ARBA" id="ARBA00023015"/>
    </source>
</evidence>
<dbReference type="Pfam" id="PF00907">
    <property type="entry name" value="T-box"/>
    <property type="match status" value="1"/>
</dbReference>
<keyword evidence="4" id="KW-0804">Transcription</keyword>
<keyword evidence="3 6" id="KW-0238">DNA-binding</keyword>
<evidence type="ECO:0000313" key="9">
    <source>
        <dbReference type="Proteomes" id="UP000078046"/>
    </source>
</evidence>
<keyword evidence="5 6" id="KW-0539">Nucleus</keyword>
<accession>A0A177B966</accession>
<gene>
    <name evidence="8" type="ORF">A3Q56_01421</name>
</gene>
<evidence type="ECO:0000256" key="3">
    <source>
        <dbReference type="ARBA" id="ARBA00023125"/>
    </source>
</evidence>
<organism evidence="8 9">
    <name type="scientific">Intoshia linei</name>
    <dbReference type="NCBI Taxonomy" id="1819745"/>
    <lineage>
        <taxon>Eukaryota</taxon>
        <taxon>Metazoa</taxon>
        <taxon>Spiralia</taxon>
        <taxon>Lophotrochozoa</taxon>
        <taxon>Mesozoa</taxon>
        <taxon>Orthonectida</taxon>
        <taxon>Rhopaluridae</taxon>
        <taxon>Intoshia</taxon>
    </lineage>
</organism>
<dbReference type="SUPFAM" id="SSF49417">
    <property type="entry name" value="p53-like transcription factors"/>
    <property type="match status" value="1"/>
</dbReference>
<dbReference type="InterPro" id="IPR046360">
    <property type="entry name" value="T-box_DNA-bd"/>
</dbReference>
<dbReference type="InterPro" id="IPR018186">
    <property type="entry name" value="TF_T-box_CS"/>
</dbReference>
<comment type="caution">
    <text evidence="6">Lacks conserved residue(s) required for the propagation of feature annotation.</text>
</comment>
<dbReference type="Gene3D" id="2.60.40.820">
    <property type="entry name" value="Transcription factor, T-box"/>
    <property type="match status" value="1"/>
</dbReference>
<dbReference type="OrthoDB" id="7442607at2759"/>
<evidence type="ECO:0000313" key="8">
    <source>
        <dbReference type="EMBL" id="OAF70839.1"/>
    </source>
</evidence>
<dbReference type="PROSITE" id="PS50252">
    <property type="entry name" value="TBOX_3"/>
    <property type="match status" value="1"/>
</dbReference>
<dbReference type="EMBL" id="LWCA01000106">
    <property type="protein sequence ID" value="OAF70839.1"/>
    <property type="molecule type" value="Genomic_DNA"/>
</dbReference>